<dbReference type="GO" id="GO:0000160">
    <property type="term" value="P:phosphorelay signal transduction system"/>
    <property type="evidence" value="ECO:0007669"/>
    <property type="project" value="InterPro"/>
</dbReference>
<dbReference type="GO" id="GO:0006355">
    <property type="term" value="P:regulation of DNA-templated transcription"/>
    <property type="evidence" value="ECO:0007669"/>
    <property type="project" value="InterPro"/>
</dbReference>
<dbReference type="Proteomes" id="UP000676885">
    <property type="component" value="Chromosome"/>
</dbReference>
<dbReference type="InterPro" id="IPR005158">
    <property type="entry name" value="BTAD"/>
</dbReference>
<dbReference type="SUPFAM" id="SSF48452">
    <property type="entry name" value="TPR-like"/>
    <property type="match status" value="1"/>
</dbReference>
<keyword evidence="8" id="KW-1185">Reference proteome</keyword>
<proteinExistence type="inferred from homology"/>
<name>A0A975R1C7_9MICC</name>
<evidence type="ECO:0000259" key="6">
    <source>
        <dbReference type="PROSITE" id="PS51755"/>
    </source>
</evidence>
<dbReference type="EMBL" id="CP076022">
    <property type="protein sequence ID" value="QWC10371.1"/>
    <property type="molecule type" value="Genomic_DNA"/>
</dbReference>
<keyword evidence="4" id="KW-0804">Transcription</keyword>
<evidence type="ECO:0000256" key="3">
    <source>
        <dbReference type="ARBA" id="ARBA00023125"/>
    </source>
</evidence>
<reference evidence="7 8" key="1">
    <citation type="submission" date="2021-05" db="EMBL/GenBank/DDBJ databases">
        <title>Novel species in genus Arthrobacter.</title>
        <authorList>
            <person name="Zhang G."/>
        </authorList>
    </citation>
    <scope>NUCLEOTIDE SEQUENCE [LARGE SCALE GENOMIC DNA]</scope>
    <source>
        <strain evidence="8">zg-ZUI227</strain>
    </source>
</reference>
<protein>
    <submittedName>
        <fullName evidence="7">Winged helix-turn-helix domain-containing protein</fullName>
    </submittedName>
</protein>
<dbReference type="KEGG" id="ajg:KKR91_01560"/>
<dbReference type="Pfam" id="PF00486">
    <property type="entry name" value="Trans_reg_C"/>
    <property type="match status" value="1"/>
</dbReference>
<dbReference type="RefSeq" id="WP_210231437.1">
    <property type="nucleotide sequence ID" value="NZ_CP076022.1"/>
</dbReference>
<dbReference type="SUPFAM" id="SSF46894">
    <property type="entry name" value="C-terminal effector domain of the bipartite response regulators"/>
    <property type="match status" value="1"/>
</dbReference>
<organism evidence="7 8">
    <name type="scientific">Arthrobacter jiangjiafuii</name>
    <dbReference type="NCBI Taxonomy" id="2817475"/>
    <lineage>
        <taxon>Bacteria</taxon>
        <taxon>Bacillati</taxon>
        <taxon>Actinomycetota</taxon>
        <taxon>Actinomycetes</taxon>
        <taxon>Micrococcales</taxon>
        <taxon>Micrococcaceae</taxon>
        <taxon>Arthrobacter</taxon>
    </lineage>
</organism>
<dbReference type="Pfam" id="PF03704">
    <property type="entry name" value="BTAD"/>
    <property type="match status" value="1"/>
</dbReference>
<keyword evidence="2" id="KW-0805">Transcription regulation</keyword>
<dbReference type="AlphaFoldDB" id="A0A975R1C7"/>
<dbReference type="Gene3D" id="1.10.10.10">
    <property type="entry name" value="Winged helix-like DNA-binding domain superfamily/Winged helix DNA-binding domain"/>
    <property type="match status" value="1"/>
</dbReference>
<dbReference type="PANTHER" id="PTHR35807:SF1">
    <property type="entry name" value="TRANSCRIPTIONAL REGULATOR REDD"/>
    <property type="match status" value="1"/>
</dbReference>
<dbReference type="InterPro" id="IPR011990">
    <property type="entry name" value="TPR-like_helical_dom_sf"/>
</dbReference>
<evidence type="ECO:0000313" key="8">
    <source>
        <dbReference type="Proteomes" id="UP000676885"/>
    </source>
</evidence>
<dbReference type="SMART" id="SM01043">
    <property type="entry name" value="BTAD"/>
    <property type="match status" value="1"/>
</dbReference>
<evidence type="ECO:0000313" key="7">
    <source>
        <dbReference type="EMBL" id="QWC10371.1"/>
    </source>
</evidence>
<dbReference type="CDD" id="cd15831">
    <property type="entry name" value="BTAD"/>
    <property type="match status" value="1"/>
</dbReference>
<sequence length="633" mass="67852">MNKLRIRVLGPICAGRGDTPLRLSKARHREILGILVAARGRTVSTQRLIDELWEDAPAGAVGAVRTFIGELRRLLEPDRPPRTPPAVLLTSGGGYALSLAADDVDLWRVEQALQGAAGLNPDARERELAAALKEWRGTAFEEFGTRPWASGERTRLAGLRAVTVEQLASARLDLGRPQDVLALLDAHVAEHPWREEGWRLLALALYRSARQADALALLTRARSTLRHDLGLDPGNQLAELEQRILRHDPALDLVPDDGGSLLARTVTAAGRTGQRAQLESVASLLPVLAVSGSVRLAAEQRMAAIAAAEQFGDPELAARVIGGFEVPGSWTRSDDPAFSAAIVDAALRTLKVLPAGASARVRARLLATIAMESRGTADRLAEVLEAERIARDLHDPSLLCFALSARYQQTFPTAGLAGAREAIGVEIIALALDTELPTFELQGRLIRMQALCALDDIPAASREADRIDELAARFDRALATVFTGWFRWTFLQGPPPPAGDEMPGFRTGLTALAGLASAIRNGTVLPDGDFGPYEPWVRPLLLARTGRLADASAALDTLPQPPRDLLLEVSWFLIGLAAIESGNRQMARRAHAALLPAAGERAAGSGAVDLGAVRPLLDDLAGFCEGWISSRSD</sequence>
<evidence type="ECO:0000256" key="5">
    <source>
        <dbReference type="PROSITE-ProRule" id="PRU01091"/>
    </source>
</evidence>
<dbReference type="InterPro" id="IPR036388">
    <property type="entry name" value="WH-like_DNA-bd_sf"/>
</dbReference>
<accession>A0A975R1C7</accession>
<evidence type="ECO:0000256" key="1">
    <source>
        <dbReference type="ARBA" id="ARBA00005820"/>
    </source>
</evidence>
<gene>
    <name evidence="7" type="ORF">KKR91_01560</name>
</gene>
<feature type="domain" description="OmpR/PhoB-type" evidence="6">
    <location>
        <begin position="1"/>
        <end position="99"/>
    </location>
</feature>
<evidence type="ECO:0000256" key="2">
    <source>
        <dbReference type="ARBA" id="ARBA00023015"/>
    </source>
</evidence>
<evidence type="ECO:0000256" key="4">
    <source>
        <dbReference type="ARBA" id="ARBA00023163"/>
    </source>
</evidence>
<dbReference type="PROSITE" id="PS51755">
    <property type="entry name" value="OMPR_PHOB"/>
    <property type="match status" value="1"/>
</dbReference>
<keyword evidence="3 5" id="KW-0238">DNA-binding</keyword>
<comment type="similarity">
    <text evidence="1">Belongs to the AfsR/DnrI/RedD regulatory family.</text>
</comment>
<dbReference type="Gene3D" id="1.25.40.10">
    <property type="entry name" value="Tetratricopeptide repeat domain"/>
    <property type="match status" value="1"/>
</dbReference>
<dbReference type="InterPro" id="IPR016032">
    <property type="entry name" value="Sig_transdc_resp-reg_C-effctor"/>
</dbReference>
<dbReference type="SMART" id="SM00862">
    <property type="entry name" value="Trans_reg_C"/>
    <property type="match status" value="1"/>
</dbReference>
<feature type="DNA-binding region" description="OmpR/PhoB-type" evidence="5">
    <location>
        <begin position="1"/>
        <end position="99"/>
    </location>
</feature>
<dbReference type="InterPro" id="IPR001867">
    <property type="entry name" value="OmpR/PhoB-type_DNA-bd"/>
</dbReference>
<dbReference type="InterPro" id="IPR051677">
    <property type="entry name" value="AfsR-DnrI-RedD_regulator"/>
</dbReference>
<dbReference type="GO" id="GO:0003677">
    <property type="term" value="F:DNA binding"/>
    <property type="evidence" value="ECO:0007669"/>
    <property type="project" value="UniProtKB-UniRule"/>
</dbReference>
<dbReference type="PANTHER" id="PTHR35807">
    <property type="entry name" value="TRANSCRIPTIONAL REGULATOR REDD-RELATED"/>
    <property type="match status" value="1"/>
</dbReference>